<reference evidence="2 3" key="2">
    <citation type="journal article" date="2021" name="Curr. Genet.">
        <title>Genetic response to nitrogen starvation in the aggressive Eucalyptus foliar pathogen Teratosphaeria destructans.</title>
        <authorList>
            <person name="Havenga M."/>
            <person name="Wingfield B.D."/>
            <person name="Wingfield M.J."/>
            <person name="Dreyer L.L."/>
            <person name="Roets F."/>
            <person name="Aylward J."/>
        </authorList>
    </citation>
    <scope>NUCLEOTIDE SEQUENCE [LARGE SCALE GENOMIC DNA]</scope>
    <source>
        <strain evidence="2">CMW44962</strain>
    </source>
</reference>
<keyword evidence="1" id="KW-0472">Membrane</keyword>
<feature type="transmembrane region" description="Helical" evidence="1">
    <location>
        <begin position="31"/>
        <end position="55"/>
    </location>
</feature>
<protein>
    <submittedName>
        <fullName evidence="2">Uncharacterized protein</fullName>
    </submittedName>
</protein>
<keyword evidence="1" id="KW-1133">Transmembrane helix</keyword>
<dbReference type="AlphaFoldDB" id="A0A9W7W221"/>
<comment type="caution">
    <text evidence="2">The sequence shown here is derived from an EMBL/GenBank/DDBJ whole genome shotgun (WGS) entry which is preliminary data.</text>
</comment>
<evidence type="ECO:0000313" key="2">
    <source>
        <dbReference type="EMBL" id="KAH9827438.1"/>
    </source>
</evidence>
<sequence length="90" mass="9975">MTAFNNLASYTIDTLVDDAISYARATLVDCGIFACGLVLYMIVLAALWTCLHVLWKTRSTVVRRILWMGNLDLLRVRGRGKNGRVVGTLG</sequence>
<evidence type="ECO:0000256" key="1">
    <source>
        <dbReference type="SAM" id="Phobius"/>
    </source>
</evidence>
<keyword evidence="1" id="KW-0812">Transmembrane</keyword>
<proteinExistence type="predicted"/>
<evidence type="ECO:0000313" key="3">
    <source>
        <dbReference type="Proteomes" id="UP001138500"/>
    </source>
</evidence>
<keyword evidence="3" id="KW-1185">Reference proteome</keyword>
<dbReference type="Proteomes" id="UP001138500">
    <property type="component" value="Unassembled WGS sequence"/>
</dbReference>
<gene>
    <name evidence="2" type="ORF">Tdes44962_MAKER02885</name>
</gene>
<accession>A0A9W7W221</accession>
<dbReference type="EMBL" id="RIBY02001879">
    <property type="protein sequence ID" value="KAH9827438.1"/>
    <property type="molecule type" value="Genomic_DNA"/>
</dbReference>
<reference evidence="2 3" key="1">
    <citation type="journal article" date="2018" name="IMA Fungus">
        <title>IMA Genome-F 10: Nine draft genome sequences of Claviceps purpurea s.lat., including C. arundinis, C. humidiphila, and C. cf. spartinae, pseudomolecules for the pitch canker pathogen Fusarium circinatum, draft genome of Davidsoniella eucalypti, Grosmannia galeiformis, Quambalaria eucalypti, and Teratosphaeria destructans.</title>
        <authorList>
            <person name="Wingfield B.D."/>
            <person name="Liu M."/>
            <person name="Nguyen H.D."/>
            <person name="Lane F.A."/>
            <person name="Morgan S.W."/>
            <person name="De Vos L."/>
            <person name="Wilken P.M."/>
            <person name="Duong T.A."/>
            <person name="Aylward J."/>
            <person name="Coetzee M.P."/>
            <person name="Dadej K."/>
            <person name="De Beer Z.W."/>
            <person name="Findlay W."/>
            <person name="Havenga M."/>
            <person name="Kolarik M."/>
            <person name="Menzies J.G."/>
            <person name="Naidoo K."/>
            <person name="Pochopski O."/>
            <person name="Shoukouhi P."/>
            <person name="Santana Q.C."/>
            <person name="Seifert K.A."/>
            <person name="Soal N."/>
            <person name="Steenkamp E.T."/>
            <person name="Tatham C.T."/>
            <person name="van der Nest M.A."/>
            <person name="Wingfield M.J."/>
        </authorList>
    </citation>
    <scope>NUCLEOTIDE SEQUENCE [LARGE SCALE GENOMIC DNA]</scope>
    <source>
        <strain evidence="2">CMW44962</strain>
    </source>
</reference>
<name>A0A9W7W221_9PEZI</name>
<organism evidence="2 3">
    <name type="scientific">Teratosphaeria destructans</name>
    <dbReference type="NCBI Taxonomy" id="418781"/>
    <lineage>
        <taxon>Eukaryota</taxon>
        <taxon>Fungi</taxon>
        <taxon>Dikarya</taxon>
        <taxon>Ascomycota</taxon>
        <taxon>Pezizomycotina</taxon>
        <taxon>Dothideomycetes</taxon>
        <taxon>Dothideomycetidae</taxon>
        <taxon>Mycosphaerellales</taxon>
        <taxon>Teratosphaeriaceae</taxon>
        <taxon>Teratosphaeria</taxon>
    </lineage>
</organism>